<proteinExistence type="predicted"/>
<comment type="caution">
    <text evidence="2">The sequence shown here is derived from an EMBL/GenBank/DDBJ whole genome shotgun (WGS) entry which is preliminary data.</text>
</comment>
<feature type="non-terminal residue" evidence="2">
    <location>
        <position position="197"/>
    </location>
</feature>
<feature type="domain" description="Photolyase/cryptochrome alpha/beta" evidence="1">
    <location>
        <begin position="20"/>
        <end position="151"/>
    </location>
</feature>
<dbReference type="InterPro" id="IPR002081">
    <property type="entry name" value="Cryptochrome/DNA_photolyase_1"/>
</dbReference>
<dbReference type="PROSITE" id="PS51645">
    <property type="entry name" value="PHR_CRY_ALPHA_BETA"/>
    <property type="match status" value="1"/>
</dbReference>
<dbReference type="Gene3D" id="3.40.50.620">
    <property type="entry name" value="HUPs"/>
    <property type="match status" value="1"/>
</dbReference>
<dbReference type="GO" id="GO:0003677">
    <property type="term" value="F:DNA binding"/>
    <property type="evidence" value="ECO:0007669"/>
    <property type="project" value="TreeGrafter"/>
</dbReference>
<evidence type="ECO:0000259" key="1">
    <source>
        <dbReference type="PROSITE" id="PS51645"/>
    </source>
</evidence>
<accession>A0A0F9PM75</accession>
<reference evidence="2" key="1">
    <citation type="journal article" date="2015" name="Nature">
        <title>Complex archaea that bridge the gap between prokaryotes and eukaryotes.</title>
        <authorList>
            <person name="Spang A."/>
            <person name="Saw J.H."/>
            <person name="Jorgensen S.L."/>
            <person name="Zaremba-Niedzwiedzka K."/>
            <person name="Martijn J."/>
            <person name="Lind A.E."/>
            <person name="van Eijk R."/>
            <person name="Schleper C."/>
            <person name="Guy L."/>
            <person name="Ettema T.J."/>
        </authorList>
    </citation>
    <scope>NUCLEOTIDE SEQUENCE</scope>
</reference>
<protein>
    <recommendedName>
        <fullName evidence="1">Photolyase/cryptochrome alpha/beta domain-containing protein</fullName>
    </recommendedName>
</protein>
<evidence type="ECO:0000313" key="2">
    <source>
        <dbReference type="EMBL" id="KKM94342.1"/>
    </source>
</evidence>
<dbReference type="SUPFAM" id="SSF52425">
    <property type="entry name" value="Cryptochrome/photolyase, N-terminal domain"/>
    <property type="match status" value="1"/>
</dbReference>
<name>A0A0F9PM75_9ZZZZ</name>
<dbReference type="InterPro" id="IPR014729">
    <property type="entry name" value="Rossmann-like_a/b/a_fold"/>
</dbReference>
<dbReference type="PANTHER" id="PTHR11455">
    <property type="entry name" value="CRYPTOCHROME"/>
    <property type="match status" value="1"/>
</dbReference>
<dbReference type="GO" id="GO:0003904">
    <property type="term" value="F:deoxyribodipyrimidine photo-lyase activity"/>
    <property type="evidence" value="ECO:0007669"/>
    <property type="project" value="TreeGrafter"/>
</dbReference>
<dbReference type="GO" id="GO:0071949">
    <property type="term" value="F:FAD binding"/>
    <property type="evidence" value="ECO:0007669"/>
    <property type="project" value="TreeGrafter"/>
</dbReference>
<dbReference type="AlphaFoldDB" id="A0A0F9PM75"/>
<dbReference type="Pfam" id="PF00875">
    <property type="entry name" value="DNA_photolyase"/>
    <property type="match status" value="1"/>
</dbReference>
<organism evidence="2">
    <name type="scientific">marine sediment metagenome</name>
    <dbReference type="NCBI Taxonomy" id="412755"/>
    <lineage>
        <taxon>unclassified sequences</taxon>
        <taxon>metagenomes</taxon>
        <taxon>ecological metagenomes</taxon>
    </lineage>
</organism>
<dbReference type="EMBL" id="LAZR01006153">
    <property type="protein sequence ID" value="KKM94342.1"/>
    <property type="molecule type" value="Genomic_DNA"/>
</dbReference>
<sequence length="197" mass="22468">MTVTAQAVWTGFHVGQAFTLNTLYWFTRDLRLHDNAALLAASKSDMLLCAYVVDPRWFQPGPLQSKAMGDHRWRFLWQSLITLERNLRALGQRLHIAYGKPEDVIPALVHNHKVNRVIRSRQPGTREAGQWQVIQDTLPDTLFQEFETLGLFTESSLPMSLEDLPDSFSKFRKLIEKSGERGASVLRIRTLTALPPA</sequence>
<dbReference type="InterPro" id="IPR006050">
    <property type="entry name" value="DNA_photolyase_N"/>
</dbReference>
<gene>
    <name evidence="2" type="ORF">LCGC14_1199330</name>
</gene>
<dbReference type="PANTHER" id="PTHR11455:SF9">
    <property type="entry name" value="CRYPTOCHROME CIRCADIAN CLOCK 5 ISOFORM X1"/>
    <property type="match status" value="1"/>
</dbReference>
<dbReference type="InterPro" id="IPR036155">
    <property type="entry name" value="Crypto/Photolyase_N_sf"/>
</dbReference>